<sequence length="201" mass="21774">MYRLALVVALACLGAPVAFATPQVSKNLKTVPLNKIAMLTMQNHFAASPKNLSSLVKEFDVPPQYRKSKGLFVTIFEGDKTRACWGSVNPRYSDLVSAAVYTTVDALGKEYRYPPIKAKEIANLKAQVTVIEALVPVSKGSTETLHPLTDGLMVRSGGKGAVLLPGEASSPQYQVMQCKLKAGINPKEACQIYVLKAHVIR</sequence>
<dbReference type="Gene3D" id="3.30.700.20">
    <property type="entry name" value="Hypothetical protein ph0010, domain 1"/>
    <property type="match status" value="1"/>
</dbReference>
<dbReference type="EMBL" id="JAFLCK010000001">
    <property type="protein sequence ID" value="MBN8658942.1"/>
    <property type="molecule type" value="Genomic_DNA"/>
</dbReference>
<comment type="caution">
    <text evidence="3">The sequence shown here is derived from an EMBL/GenBank/DDBJ whole genome shotgun (WGS) entry which is preliminary data.</text>
</comment>
<dbReference type="Gene3D" id="3.30.1490.150">
    <property type="entry name" value="Hypothetical protein ph0010, domain 2"/>
    <property type="match status" value="1"/>
</dbReference>
<reference evidence="3" key="1">
    <citation type="submission" date="2021-02" db="EMBL/GenBank/DDBJ databases">
        <title>Genome-Resolved Metagenomics of a Microbial Community Performing Photosynthetic Biological Nutrient Removal.</title>
        <authorList>
            <person name="Mcdaniel E.A."/>
        </authorList>
    </citation>
    <scope>NUCLEOTIDE SEQUENCE</scope>
    <source>
        <strain evidence="3">UWPOB_OBS1</strain>
    </source>
</reference>
<name>A0A8J7P8N8_9BACT</name>
<evidence type="ECO:0000313" key="3">
    <source>
        <dbReference type="EMBL" id="MBN8658942.1"/>
    </source>
</evidence>
<keyword evidence="1" id="KW-0732">Signal</keyword>
<gene>
    <name evidence="3" type="ORF">J0M35_01155</name>
</gene>
<dbReference type="PROSITE" id="PS51112">
    <property type="entry name" value="AMMECR1"/>
    <property type="match status" value="1"/>
</dbReference>
<accession>A0A8J7P8N8</accession>
<feature type="domain" description="AMMECR1" evidence="2">
    <location>
        <begin position="28"/>
        <end position="201"/>
    </location>
</feature>
<dbReference type="Proteomes" id="UP000664277">
    <property type="component" value="Unassembled WGS sequence"/>
</dbReference>
<feature type="signal peptide" evidence="1">
    <location>
        <begin position="1"/>
        <end position="20"/>
    </location>
</feature>
<dbReference type="InterPro" id="IPR036071">
    <property type="entry name" value="AMMECR1_dom_sf"/>
</dbReference>
<protein>
    <submittedName>
        <fullName evidence="3">AMMECR1 domain-containing protein</fullName>
    </submittedName>
</protein>
<feature type="chain" id="PRO_5035169078" evidence="1">
    <location>
        <begin position="21"/>
        <end position="201"/>
    </location>
</feature>
<proteinExistence type="predicted"/>
<evidence type="ECO:0000259" key="2">
    <source>
        <dbReference type="PROSITE" id="PS51112"/>
    </source>
</evidence>
<dbReference type="AlphaFoldDB" id="A0A8J7P8N8"/>
<evidence type="ECO:0000256" key="1">
    <source>
        <dbReference type="SAM" id="SignalP"/>
    </source>
</evidence>
<evidence type="ECO:0000313" key="4">
    <source>
        <dbReference type="Proteomes" id="UP000664277"/>
    </source>
</evidence>
<dbReference type="SUPFAM" id="SSF143447">
    <property type="entry name" value="AMMECR1-like"/>
    <property type="match status" value="1"/>
</dbReference>
<dbReference type="InterPro" id="IPR002733">
    <property type="entry name" value="AMMECR1_domain"/>
</dbReference>
<organism evidence="3 4">
    <name type="scientific">Candidatus Obscuribacter phosphatis</name>
    <dbReference type="NCBI Taxonomy" id="1906157"/>
    <lineage>
        <taxon>Bacteria</taxon>
        <taxon>Bacillati</taxon>
        <taxon>Candidatus Melainabacteria</taxon>
        <taxon>Candidatus Obscuribacterales</taxon>
        <taxon>Candidatus Obscuribacteraceae</taxon>
        <taxon>Candidatus Obscuribacter</taxon>
    </lineage>
</organism>
<dbReference type="InterPro" id="IPR027485">
    <property type="entry name" value="AMMECR1_N"/>
</dbReference>
<dbReference type="Pfam" id="PF01871">
    <property type="entry name" value="AMMECR1"/>
    <property type="match status" value="1"/>
</dbReference>